<dbReference type="PROSITE" id="PS00688">
    <property type="entry name" value="SIGMA54_INTERACT_3"/>
    <property type="match status" value="1"/>
</dbReference>
<dbReference type="Pfam" id="PF00989">
    <property type="entry name" value="PAS"/>
    <property type="match status" value="2"/>
</dbReference>
<keyword evidence="10" id="KW-1185">Reference proteome</keyword>
<dbReference type="AlphaFoldDB" id="A0A949X2S8"/>
<dbReference type="InterPro" id="IPR025944">
    <property type="entry name" value="Sigma_54_int_dom_CS"/>
</dbReference>
<evidence type="ECO:0000259" key="6">
    <source>
        <dbReference type="PROSITE" id="PS50045"/>
    </source>
</evidence>
<dbReference type="InterPro" id="IPR000032">
    <property type="entry name" value="HPr-like"/>
</dbReference>
<evidence type="ECO:0000256" key="5">
    <source>
        <dbReference type="ARBA" id="ARBA00029500"/>
    </source>
</evidence>
<dbReference type="InterPro" id="IPR000014">
    <property type="entry name" value="PAS"/>
</dbReference>
<evidence type="ECO:0000259" key="7">
    <source>
        <dbReference type="PROSITE" id="PS50112"/>
    </source>
</evidence>
<gene>
    <name evidence="9" type="ORF">I6U48_11925</name>
</gene>
<feature type="domain" description="Sigma-54 factor interaction" evidence="6">
    <location>
        <begin position="365"/>
        <end position="592"/>
    </location>
</feature>
<dbReference type="Pfam" id="PF25601">
    <property type="entry name" value="AAA_lid_14"/>
    <property type="match status" value="1"/>
</dbReference>
<feature type="domain" description="HPr" evidence="8">
    <location>
        <begin position="2"/>
        <end position="97"/>
    </location>
</feature>
<dbReference type="PANTHER" id="PTHR32071:SF57">
    <property type="entry name" value="C4-DICARBOXYLATE TRANSPORT TRANSCRIPTIONAL REGULATORY PROTEIN DCTD"/>
    <property type="match status" value="1"/>
</dbReference>
<evidence type="ECO:0000256" key="3">
    <source>
        <dbReference type="ARBA" id="ARBA00022840"/>
    </source>
</evidence>
<reference evidence="9" key="1">
    <citation type="submission" date="2020-12" db="EMBL/GenBank/DDBJ databases">
        <title>Clostridium thailandense sp. nov., a novel acetogenic bacterium isolated from peat land soil in Thailand.</title>
        <authorList>
            <person name="Chaikitkaew S."/>
            <person name="Birkeland N.K."/>
        </authorList>
    </citation>
    <scope>NUCLEOTIDE SEQUENCE</scope>
    <source>
        <strain evidence="9">PL3</strain>
    </source>
</reference>
<dbReference type="Pfam" id="PF00158">
    <property type="entry name" value="Sigma54_activat"/>
    <property type="match status" value="1"/>
</dbReference>
<dbReference type="InterPro" id="IPR003593">
    <property type="entry name" value="AAA+_ATPase"/>
</dbReference>
<dbReference type="InterPro" id="IPR058031">
    <property type="entry name" value="AAA_lid_NorR"/>
</dbReference>
<keyword evidence="4" id="KW-0238">DNA-binding</keyword>
<dbReference type="InterPro" id="IPR025662">
    <property type="entry name" value="Sigma_54_int_dom_ATP-bd_1"/>
</dbReference>
<dbReference type="GO" id="GO:0006355">
    <property type="term" value="P:regulation of DNA-templated transcription"/>
    <property type="evidence" value="ECO:0007669"/>
    <property type="project" value="InterPro"/>
</dbReference>
<dbReference type="NCBIfam" id="TIGR00229">
    <property type="entry name" value="sensory_box"/>
    <property type="match status" value="2"/>
</dbReference>
<dbReference type="SMART" id="SM00091">
    <property type="entry name" value="PAS"/>
    <property type="match status" value="2"/>
</dbReference>
<accession>A0A949X2S8</accession>
<dbReference type="PROSITE" id="PS00675">
    <property type="entry name" value="SIGMA54_INTERACT_1"/>
    <property type="match status" value="1"/>
</dbReference>
<dbReference type="PANTHER" id="PTHR32071">
    <property type="entry name" value="TRANSCRIPTIONAL REGULATORY PROTEIN"/>
    <property type="match status" value="1"/>
</dbReference>
<dbReference type="GO" id="GO:0005524">
    <property type="term" value="F:ATP binding"/>
    <property type="evidence" value="ECO:0007669"/>
    <property type="project" value="UniProtKB-KW"/>
</dbReference>
<dbReference type="CDD" id="cd00009">
    <property type="entry name" value="AAA"/>
    <property type="match status" value="1"/>
</dbReference>
<proteinExistence type="predicted"/>
<comment type="caution">
    <text evidence="9">The sequence shown here is derived from an EMBL/GenBank/DDBJ whole genome shotgun (WGS) entry which is preliminary data.</text>
</comment>
<dbReference type="SMART" id="SM00382">
    <property type="entry name" value="AAA"/>
    <property type="match status" value="1"/>
</dbReference>
<evidence type="ECO:0000256" key="4">
    <source>
        <dbReference type="ARBA" id="ARBA00023125"/>
    </source>
</evidence>
<dbReference type="GO" id="GO:0003677">
    <property type="term" value="F:DNA binding"/>
    <property type="evidence" value="ECO:0007669"/>
    <property type="project" value="UniProtKB-KW"/>
</dbReference>
<dbReference type="Proteomes" id="UP000694308">
    <property type="component" value="Unassembled WGS sequence"/>
</dbReference>
<dbReference type="EMBL" id="JAEEGC010000051">
    <property type="protein sequence ID" value="MBV7273619.1"/>
    <property type="molecule type" value="Genomic_DNA"/>
</dbReference>
<dbReference type="CDD" id="cd00130">
    <property type="entry name" value="PAS"/>
    <property type="match status" value="2"/>
</dbReference>
<organism evidence="9 10">
    <name type="scientific">Clostridium thailandense</name>
    <dbReference type="NCBI Taxonomy" id="2794346"/>
    <lineage>
        <taxon>Bacteria</taxon>
        <taxon>Bacillati</taxon>
        <taxon>Bacillota</taxon>
        <taxon>Clostridia</taxon>
        <taxon>Eubacteriales</taxon>
        <taxon>Clostridiaceae</taxon>
        <taxon>Clostridium</taxon>
    </lineage>
</organism>
<dbReference type="InterPro" id="IPR013767">
    <property type="entry name" value="PAS_fold"/>
</dbReference>
<keyword evidence="3" id="KW-0067">ATP-binding</keyword>
<evidence type="ECO:0000259" key="8">
    <source>
        <dbReference type="PROSITE" id="PS51350"/>
    </source>
</evidence>
<feature type="domain" description="PAS" evidence="7">
    <location>
        <begin position="114"/>
        <end position="160"/>
    </location>
</feature>
<evidence type="ECO:0000256" key="1">
    <source>
        <dbReference type="ARBA" id="ARBA00022741"/>
    </source>
</evidence>
<dbReference type="PROSITE" id="PS50112">
    <property type="entry name" value="PAS"/>
    <property type="match status" value="2"/>
</dbReference>
<dbReference type="PROSITE" id="PS00676">
    <property type="entry name" value="SIGMA54_INTERACT_2"/>
    <property type="match status" value="1"/>
</dbReference>
<keyword evidence="2" id="KW-0058">Aromatic hydrocarbons catabolism</keyword>
<dbReference type="Pfam" id="PF18024">
    <property type="entry name" value="HTH_50"/>
    <property type="match status" value="1"/>
</dbReference>
<protein>
    <recommendedName>
        <fullName evidence="5">HTH-type transcriptional regulatory protein TyrR</fullName>
    </recommendedName>
</protein>
<dbReference type="PROSITE" id="PS51350">
    <property type="entry name" value="PTS_HPR_DOM"/>
    <property type="match status" value="1"/>
</dbReference>
<dbReference type="RefSeq" id="WP_218320689.1">
    <property type="nucleotide sequence ID" value="NZ_JAEEGC010000051.1"/>
</dbReference>
<dbReference type="Pfam" id="PF00381">
    <property type="entry name" value="PTS-HPr"/>
    <property type="match status" value="1"/>
</dbReference>
<keyword evidence="1" id="KW-0547">Nucleotide-binding</keyword>
<sequence length="693" mass="77679">MFAKESVTIKYEKGLHARVIAMVVHKVSEIQKRYNVELFIRYKDRNKIPATSVMPLVLLKVKKNEEVIVEAYGEEVESAVRELCDFLQGDFDIFDKNAISQVDKIIDSNTITCEQVFDSMANGIVVSDEYDVITVFNPAAENILGIRASEVIGKRVYDAIPNSRLHIVNKTRKAELMCKQLIGSSLILTNRTPISIDGQPKGAVASFEDVSNFEKITGELKEVKELKERLQLILETVQDGICVINKDGIITYVNPAYLKILNEGKEELINKNVKNISPMGARKKVLDTGKSITGAISHKKNGVVIVSNINPIIVDGEMNGAVSVVKNVTEVQKLYEKLNKVAAKAEYLEEELLRTKKPHDAFKKFKGKSGSVLDSLAIAAKAARSNSTVLIRGESGTGKELIAEGIHFSSERASGSFIRINCAAIPADLLESELFGHEKGAFTGAIKRKLGKFELAHNGSIFLDEIGEMDKSVQAKILRVIQDRELQRVGGEETIKVNVRIIAATHRDLEQMVREKEFREDLYYRLNVIPIIIPPLRERKEDIPLLVEHFIKKMKDEKDIKGISKEAMDVLMNYNWPGNVRELENLLERITALTDNEYIGVEDLPSYIKEEVTYKEDKKAAHKESLNSNSMLVKIENEEEILPLAEYEKLIIEKALKKYGSYNAAGKALGITHKTVAAKAKLYGIEKVVLWVK</sequence>
<dbReference type="InterPro" id="IPR030828">
    <property type="entry name" value="HTH_TyrR"/>
</dbReference>
<feature type="domain" description="PAS" evidence="7">
    <location>
        <begin position="226"/>
        <end position="272"/>
    </location>
</feature>
<evidence type="ECO:0000256" key="2">
    <source>
        <dbReference type="ARBA" id="ARBA00022797"/>
    </source>
</evidence>
<dbReference type="InterPro" id="IPR002078">
    <property type="entry name" value="Sigma_54_int"/>
</dbReference>
<name>A0A949X2S8_9CLOT</name>
<evidence type="ECO:0000313" key="9">
    <source>
        <dbReference type="EMBL" id="MBV7273619.1"/>
    </source>
</evidence>
<dbReference type="InterPro" id="IPR025943">
    <property type="entry name" value="Sigma_54_int_dom_ATP-bd_2"/>
</dbReference>
<dbReference type="FunFam" id="3.40.50.300:FF:000006">
    <property type="entry name" value="DNA-binding transcriptional regulator NtrC"/>
    <property type="match status" value="1"/>
</dbReference>
<dbReference type="PROSITE" id="PS50045">
    <property type="entry name" value="SIGMA54_INTERACT_4"/>
    <property type="match status" value="1"/>
</dbReference>
<evidence type="ECO:0000313" key="10">
    <source>
        <dbReference type="Proteomes" id="UP000694308"/>
    </source>
</evidence>